<evidence type="ECO:0000256" key="1">
    <source>
        <dbReference type="SAM" id="MobiDB-lite"/>
    </source>
</evidence>
<dbReference type="SUPFAM" id="SSF140453">
    <property type="entry name" value="EsxAB dimer-like"/>
    <property type="match status" value="1"/>
</dbReference>
<dbReference type="Gene3D" id="1.10.287.1060">
    <property type="entry name" value="ESAT-6-like"/>
    <property type="match status" value="1"/>
</dbReference>
<proteinExistence type="predicted"/>
<organism evidence="2 3">
    <name type="scientific">Saccharopolyspora antimicrobica</name>
    <dbReference type="NCBI Taxonomy" id="455193"/>
    <lineage>
        <taxon>Bacteria</taxon>
        <taxon>Bacillati</taxon>
        <taxon>Actinomycetota</taxon>
        <taxon>Actinomycetes</taxon>
        <taxon>Pseudonocardiales</taxon>
        <taxon>Pseudonocardiaceae</taxon>
        <taxon>Saccharopolyspora</taxon>
    </lineage>
</organism>
<accession>A0A1I5K2Q4</accession>
<dbReference type="Proteomes" id="UP000199398">
    <property type="component" value="Unassembled WGS sequence"/>
</dbReference>
<feature type="compositionally biased region" description="Polar residues" evidence="1">
    <location>
        <begin position="81"/>
        <end position="95"/>
    </location>
</feature>
<gene>
    <name evidence="2" type="ORF">SAMN05421805_12527</name>
</gene>
<reference evidence="2 3" key="1">
    <citation type="submission" date="2016-10" db="EMBL/GenBank/DDBJ databases">
        <authorList>
            <person name="de Groot N.N."/>
        </authorList>
    </citation>
    <scope>NUCLEOTIDE SEQUENCE [LARGE SCALE GENOMIC DNA]</scope>
    <source>
        <strain evidence="2 3">CPCC 201259</strain>
    </source>
</reference>
<dbReference type="EMBL" id="FOUP01000025">
    <property type="protein sequence ID" value="SFO79364.1"/>
    <property type="molecule type" value="Genomic_DNA"/>
</dbReference>
<feature type="region of interest" description="Disordered" evidence="1">
    <location>
        <begin position="81"/>
        <end position="109"/>
    </location>
</feature>
<protein>
    <submittedName>
        <fullName evidence="2">Uncharacterized protein</fullName>
    </submittedName>
</protein>
<evidence type="ECO:0000313" key="3">
    <source>
        <dbReference type="Proteomes" id="UP000199398"/>
    </source>
</evidence>
<dbReference type="AlphaFoldDB" id="A0A1I5K2Q4"/>
<name>A0A1I5K2Q4_9PSEU</name>
<sequence>MAAPLINQDSAVLQQKTQAFTGHIGQMSTIATTVQGFEAELRAAYTGPETEIFGRKIQEWVENYRIVQTEFDRVVQALGTTQKNTQNQSDHNSVTAGGLDVSSYNGLQG</sequence>
<dbReference type="RefSeq" id="WP_143121777.1">
    <property type="nucleotide sequence ID" value="NZ_FOUP01000025.1"/>
</dbReference>
<evidence type="ECO:0000313" key="2">
    <source>
        <dbReference type="EMBL" id="SFO79364.1"/>
    </source>
</evidence>
<dbReference type="STRING" id="455193.SAMN05421805_12527"/>
<dbReference type="InterPro" id="IPR036689">
    <property type="entry name" value="ESAT-6-like_sf"/>
</dbReference>